<protein>
    <submittedName>
        <fullName evidence="2">Uncharacterized protein</fullName>
    </submittedName>
</protein>
<feature type="transmembrane region" description="Helical" evidence="1">
    <location>
        <begin position="86"/>
        <end position="109"/>
    </location>
</feature>
<keyword evidence="1" id="KW-0472">Membrane</keyword>
<evidence type="ECO:0000256" key="1">
    <source>
        <dbReference type="SAM" id="Phobius"/>
    </source>
</evidence>
<feature type="transmembrane region" description="Helical" evidence="1">
    <location>
        <begin position="243"/>
        <end position="262"/>
    </location>
</feature>
<feature type="transmembrane region" description="Helical" evidence="1">
    <location>
        <begin position="147"/>
        <end position="172"/>
    </location>
</feature>
<accession>A0A9X7W446</accession>
<sequence length="290" mass="31816">MFLNNLFSGAVNFFFDNFLDQLTQTAVKVIQYIIFDPSHLFDLPFFWPMYSGLLVLAGSMVAAMIGKEFLMNLFEGIGDQDVHPLVIVKNGVQASVLMFLGPVLMTMIVFPLEGYLMGFITQIMGGAGALAITIPSELSLIDPNSPILSGWPSAGSVLFVSIWIISAFWLAFSTGMRLGELIFLAFIAPFAAASRVSYGNQWNTWVRELIYVTVAQPVQYLQFVLGIAFIVHPNWTEIIAGRAVAAPVRVIYLIGFSVFSIVGPRVLRKFVTPENGNALKAISSLAGMVK</sequence>
<evidence type="ECO:0000313" key="2">
    <source>
        <dbReference type="EMBL" id="QSO50110.1"/>
    </source>
</evidence>
<keyword evidence="1" id="KW-1133">Transmembrane helix</keyword>
<dbReference type="Pfam" id="PF19597">
    <property type="entry name" value="TrbL_4"/>
    <property type="match status" value="1"/>
</dbReference>
<feature type="transmembrane region" description="Helical" evidence="1">
    <location>
        <begin position="115"/>
        <end position="135"/>
    </location>
</feature>
<reference evidence="2 3" key="1">
    <citation type="submission" date="2021-02" db="EMBL/GenBank/DDBJ databases">
        <title>Alicyclobacillus curvatus sp. nov. and Alicyclobacillus mengziensis sp. nov., two acidophilic bacteria isolated from acid mine drainage.</title>
        <authorList>
            <person name="Huang Y."/>
        </authorList>
    </citation>
    <scope>NUCLEOTIDE SEQUENCE [LARGE SCALE GENOMIC DNA]</scope>
    <source>
        <strain evidence="2 3">S30H14</strain>
        <plasmid evidence="2 3">unnamed</plasmid>
    </source>
</reference>
<dbReference type="Proteomes" id="UP000663505">
    <property type="component" value="Plasmid unnamed"/>
</dbReference>
<proteinExistence type="predicted"/>
<evidence type="ECO:0000313" key="3">
    <source>
        <dbReference type="Proteomes" id="UP000663505"/>
    </source>
</evidence>
<feature type="transmembrane region" description="Helical" evidence="1">
    <location>
        <begin position="178"/>
        <end position="197"/>
    </location>
</feature>
<dbReference type="EMBL" id="CP071183">
    <property type="protein sequence ID" value="QSO50110.1"/>
    <property type="molecule type" value="Genomic_DNA"/>
</dbReference>
<geneLocation type="plasmid" evidence="2 3">
    <name>unnamed</name>
</geneLocation>
<name>A0A9X7W446_9BACL</name>
<keyword evidence="3" id="KW-1185">Reference proteome</keyword>
<keyword evidence="1" id="KW-0812">Transmembrane</keyword>
<feature type="transmembrane region" description="Helical" evidence="1">
    <location>
        <begin position="209"/>
        <end position="231"/>
    </location>
</feature>
<dbReference type="KEGG" id="afx:JZ786_24655"/>
<feature type="transmembrane region" description="Helical" evidence="1">
    <location>
        <begin position="45"/>
        <end position="65"/>
    </location>
</feature>
<dbReference type="AlphaFoldDB" id="A0A9X7W446"/>
<dbReference type="RefSeq" id="WP_206659411.1">
    <property type="nucleotide sequence ID" value="NZ_CP071183.1"/>
</dbReference>
<organism evidence="2 3">
    <name type="scientific">Alicyclobacillus mengziensis</name>
    <dbReference type="NCBI Taxonomy" id="2931921"/>
    <lineage>
        <taxon>Bacteria</taxon>
        <taxon>Bacillati</taxon>
        <taxon>Bacillota</taxon>
        <taxon>Bacilli</taxon>
        <taxon>Bacillales</taxon>
        <taxon>Alicyclobacillaceae</taxon>
        <taxon>Alicyclobacillus</taxon>
    </lineage>
</organism>
<dbReference type="InterPro" id="IPR046084">
    <property type="entry name" value="TrbL_4"/>
</dbReference>
<gene>
    <name evidence="2" type="ORF">JZ786_24655</name>
</gene>
<keyword evidence="2" id="KW-0614">Plasmid</keyword>